<sequence>MKRQSVLIRPGVDMKVRGRHRRAPSEARPPSFLGREIEYKSRRFRSRVRPHHIMDSYPLFLSLRPEAYEELFYSVLDPYNDPFIAKNPWADNLVKTEIELNPFPSLNLDAHMSLETQIEEMDTSQQVDASEAGQVPTHEKLPTESTNHLPDVLPEERTGVQVTEDEKTTRQDGDQDGNFKMTDEAPAETPAEDEKVEAPAETPAKDEKAAGQNGDQDTHLTMSGEAPLDPLAKETMSKPWPAAVETRLEEILKAQAGEVEEAISLGADQEFCPVMDEGARTEIMEAEVKEVTRVQATEDESDLSESEHQDQEVGPAVQNGESTQEHEPANRKTSEQSAGQGDPFARNNDILQEVLDVEVSGAQELGVEATASEGTDQDRGAAPAENTDGDMTTVQHTEGICRSSDRGSPEARAIEALENPKMSDGETGDSAAQSRSGEVEDEDREDGNVGKDAHGSMDNPILLDDDKEPPSQLSHEPILIDDDDEEPPRRPPDHPTGINATDINDEEKESSSQPPGRTVCRNKRKRKFEGSIPWANIEFQQQAASELDSAWQTTQIRWIRVKSFTKRVTGLNSELDVAITQFKEKMRRMCQEMEDKEEVDLESASELDSCWKNVEEKLRWTDPLRNKLENVKVWMFGRALGQLTEQAALYDCIREYPDSIDRKDEEEDEDFKVRCRYKVPRR</sequence>
<evidence type="ECO:0000313" key="2">
    <source>
        <dbReference type="EMBL" id="KAF2194706.1"/>
    </source>
</evidence>
<reference evidence="2" key="1">
    <citation type="journal article" date="2020" name="Stud. Mycol.">
        <title>101 Dothideomycetes genomes: a test case for predicting lifestyles and emergence of pathogens.</title>
        <authorList>
            <person name="Haridas S."/>
            <person name="Albert R."/>
            <person name="Binder M."/>
            <person name="Bloem J."/>
            <person name="Labutti K."/>
            <person name="Salamov A."/>
            <person name="Andreopoulos B."/>
            <person name="Baker S."/>
            <person name="Barry K."/>
            <person name="Bills G."/>
            <person name="Bluhm B."/>
            <person name="Cannon C."/>
            <person name="Castanera R."/>
            <person name="Culley D."/>
            <person name="Daum C."/>
            <person name="Ezra D."/>
            <person name="Gonzalez J."/>
            <person name="Henrissat B."/>
            <person name="Kuo A."/>
            <person name="Liang C."/>
            <person name="Lipzen A."/>
            <person name="Lutzoni F."/>
            <person name="Magnuson J."/>
            <person name="Mondo S."/>
            <person name="Nolan M."/>
            <person name="Ohm R."/>
            <person name="Pangilinan J."/>
            <person name="Park H.-J."/>
            <person name="Ramirez L."/>
            <person name="Alfaro M."/>
            <person name="Sun H."/>
            <person name="Tritt A."/>
            <person name="Yoshinaga Y."/>
            <person name="Zwiers L.-H."/>
            <person name="Turgeon B."/>
            <person name="Goodwin S."/>
            <person name="Spatafora J."/>
            <person name="Crous P."/>
            <person name="Grigoriev I."/>
        </authorList>
    </citation>
    <scope>NUCLEOTIDE SEQUENCE</scope>
    <source>
        <strain evidence="2">CBS 207.26</strain>
    </source>
</reference>
<organism evidence="2 3">
    <name type="scientific">Zopfia rhizophila CBS 207.26</name>
    <dbReference type="NCBI Taxonomy" id="1314779"/>
    <lineage>
        <taxon>Eukaryota</taxon>
        <taxon>Fungi</taxon>
        <taxon>Dikarya</taxon>
        <taxon>Ascomycota</taxon>
        <taxon>Pezizomycotina</taxon>
        <taxon>Dothideomycetes</taxon>
        <taxon>Dothideomycetes incertae sedis</taxon>
        <taxon>Zopfiaceae</taxon>
        <taxon>Zopfia</taxon>
    </lineage>
</organism>
<accession>A0A6A6EXQ5</accession>
<feature type="region of interest" description="Disordered" evidence="1">
    <location>
        <begin position="119"/>
        <end position="238"/>
    </location>
</feature>
<keyword evidence="3" id="KW-1185">Reference proteome</keyword>
<feature type="compositionally biased region" description="Basic and acidic residues" evidence="1">
    <location>
        <begin position="323"/>
        <end position="334"/>
    </location>
</feature>
<dbReference type="PROSITE" id="PS51139">
    <property type="entry name" value="GTF2I"/>
    <property type="match status" value="1"/>
</dbReference>
<feature type="compositionally biased region" description="Basic and acidic residues" evidence="1">
    <location>
        <begin position="192"/>
        <end position="209"/>
    </location>
</feature>
<protein>
    <submittedName>
        <fullName evidence="2">Uncharacterized protein</fullName>
    </submittedName>
</protein>
<dbReference type="EMBL" id="ML994611">
    <property type="protein sequence ID" value="KAF2194706.1"/>
    <property type="molecule type" value="Genomic_DNA"/>
</dbReference>
<feature type="region of interest" description="Disordered" evidence="1">
    <location>
        <begin position="290"/>
        <end position="524"/>
    </location>
</feature>
<evidence type="ECO:0000256" key="1">
    <source>
        <dbReference type="SAM" id="MobiDB-lite"/>
    </source>
</evidence>
<feature type="compositionally biased region" description="Basic and acidic residues" evidence="1">
    <location>
        <begin position="446"/>
        <end position="455"/>
    </location>
</feature>
<proteinExistence type="predicted"/>
<name>A0A6A6EXQ5_9PEZI</name>
<dbReference type="InterPro" id="IPR004212">
    <property type="entry name" value="GTF2I"/>
</dbReference>
<feature type="compositionally biased region" description="Basic and acidic residues" evidence="1">
    <location>
        <begin position="403"/>
        <end position="415"/>
    </location>
</feature>
<evidence type="ECO:0000313" key="3">
    <source>
        <dbReference type="Proteomes" id="UP000800200"/>
    </source>
</evidence>
<gene>
    <name evidence="2" type="ORF">K469DRAFT_132253</name>
</gene>
<dbReference type="OrthoDB" id="3968660at2759"/>
<feature type="compositionally biased region" description="Basic and acidic residues" evidence="1">
    <location>
        <begin position="154"/>
        <end position="173"/>
    </location>
</feature>
<dbReference type="Proteomes" id="UP000800200">
    <property type="component" value="Unassembled WGS sequence"/>
</dbReference>
<dbReference type="AlphaFoldDB" id="A0A6A6EXQ5"/>